<feature type="domain" description="N-acetyltransferase" evidence="1">
    <location>
        <begin position="8"/>
        <end position="149"/>
    </location>
</feature>
<dbReference type="CDD" id="cd04301">
    <property type="entry name" value="NAT_SF"/>
    <property type="match status" value="1"/>
</dbReference>
<protein>
    <submittedName>
        <fullName evidence="2">N-acetyltransferase</fullName>
    </submittedName>
</protein>
<keyword evidence="3" id="KW-1185">Reference proteome</keyword>
<name>A0A398AX37_9BACI</name>
<dbReference type="PANTHER" id="PTHR43792">
    <property type="entry name" value="GNAT FAMILY, PUTATIVE (AFU_ORTHOLOGUE AFUA_3G00765)-RELATED-RELATED"/>
    <property type="match status" value="1"/>
</dbReference>
<dbReference type="OrthoDB" id="452315at2"/>
<dbReference type="EMBL" id="QWVT01000040">
    <property type="protein sequence ID" value="RID82229.1"/>
    <property type="molecule type" value="Genomic_DNA"/>
</dbReference>
<dbReference type="GO" id="GO:0016747">
    <property type="term" value="F:acyltransferase activity, transferring groups other than amino-acyl groups"/>
    <property type="evidence" value="ECO:0007669"/>
    <property type="project" value="InterPro"/>
</dbReference>
<dbReference type="InterPro" id="IPR051531">
    <property type="entry name" value="N-acetyltransferase"/>
</dbReference>
<dbReference type="InterPro" id="IPR016181">
    <property type="entry name" value="Acyl_CoA_acyltransferase"/>
</dbReference>
<evidence type="ECO:0000259" key="1">
    <source>
        <dbReference type="PROSITE" id="PS51186"/>
    </source>
</evidence>
<dbReference type="RefSeq" id="WP_119114536.1">
    <property type="nucleotide sequence ID" value="NZ_CBCSEO010000018.1"/>
</dbReference>
<accession>A0A398AX37</accession>
<dbReference type="Pfam" id="PF13302">
    <property type="entry name" value="Acetyltransf_3"/>
    <property type="match status" value="1"/>
</dbReference>
<proteinExistence type="predicted"/>
<evidence type="ECO:0000313" key="2">
    <source>
        <dbReference type="EMBL" id="RID82229.1"/>
    </source>
</evidence>
<dbReference type="AlphaFoldDB" id="A0A398AX37"/>
<organism evidence="2 3">
    <name type="scientific">Mesobacillus zeae</name>
    <dbReference type="NCBI Taxonomy" id="1917180"/>
    <lineage>
        <taxon>Bacteria</taxon>
        <taxon>Bacillati</taxon>
        <taxon>Bacillota</taxon>
        <taxon>Bacilli</taxon>
        <taxon>Bacillales</taxon>
        <taxon>Bacillaceae</taxon>
        <taxon>Mesobacillus</taxon>
    </lineage>
</organism>
<dbReference type="Proteomes" id="UP000265816">
    <property type="component" value="Unassembled WGS sequence"/>
</dbReference>
<evidence type="ECO:0000313" key="3">
    <source>
        <dbReference type="Proteomes" id="UP000265816"/>
    </source>
</evidence>
<comment type="caution">
    <text evidence="2">The sequence shown here is derived from an EMBL/GenBank/DDBJ whole genome shotgun (WGS) entry which is preliminary data.</text>
</comment>
<dbReference type="PANTHER" id="PTHR43792:SF13">
    <property type="entry name" value="ACETYLTRANSFERASE"/>
    <property type="match status" value="1"/>
</dbReference>
<sequence>MKIETKRLTLVPSTPESVSRYAEGNELGKHIFSYLKKLENNPDLYGWGVWLVIENESGNLAGDIGFKGKPDAARTVEIGYGIIPLFRGKGYATESVKSLIDWAFATGEVDKVTAECLQDNLPSIKVLNKCFMEYTHKDGDMLKWKLEKTQ</sequence>
<dbReference type="SUPFAM" id="SSF55729">
    <property type="entry name" value="Acyl-CoA N-acyltransferases (Nat)"/>
    <property type="match status" value="1"/>
</dbReference>
<dbReference type="InterPro" id="IPR000182">
    <property type="entry name" value="GNAT_dom"/>
</dbReference>
<reference evidence="2 3" key="1">
    <citation type="submission" date="2018-08" db="EMBL/GenBank/DDBJ databases">
        <title>Bacillus jemisoniae sp. nov., Bacillus chryseoplanitiae sp. nov., Bacillus resnikiae sp. nov., and Bacillus frankliniae sp. nov., isolated from Viking spacecraft and associated surfaces.</title>
        <authorList>
            <person name="Seuylemezian A."/>
            <person name="Vaishampayan P."/>
        </authorList>
    </citation>
    <scope>NUCLEOTIDE SEQUENCE [LARGE SCALE GENOMIC DNA]</scope>
    <source>
        <strain evidence="2 3">JJ-247</strain>
    </source>
</reference>
<dbReference type="PROSITE" id="PS51186">
    <property type="entry name" value="GNAT"/>
    <property type="match status" value="1"/>
</dbReference>
<keyword evidence="2" id="KW-0808">Transferase</keyword>
<gene>
    <name evidence="2" type="ORF">D1970_19545</name>
</gene>
<dbReference type="Gene3D" id="3.40.630.30">
    <property type="match status" value="1"/>
</dbReference>